<evidence type="ECO:0000313" key="2">
    <source>
        <dbReference type="EMBL" id="MBY21178.1"/>
    </source>
</evidence>
<gene>
    <name evidence="2" type="primary">T_51</name>
    <name evidence="2" type="ORF">g.175858</name>
</gene>
<protein>
    <submittedName>
        <fullName evidence="2">Transposable element P transposase</fullName>
    </submittedName>
</protein>
<accession>A0A2S2NW11</accession>
<sequence>MDEKDKITALSFDEVYIAHDICFDRVNEKVIGPHKTVQVVMARGLIAKWKQPIFYAYDTPMTKSILEEIISKLYYRGYYVVSVTSDMGTSNVGLWKSMAITHNSSSFPHPTTGRAVHVFADVPHLIKLLRNHFIDHGFLMLKDINAKK</sequence>
<organism evidence="2">
    <name type="scientific">Schizaphis graminum</name>
    <name type="common">Green bug aphid</name>
    <dbReference type="NCBI Taxonomy" id="13262"/>
    <lineage>
        <taxon>Eukaryota</taxon>
        <taxon>Metazoa</taxon>
        <taxon>Ecdysozoa</taxon>
        <taxon>Arthropoda</taxon>
        <taxon>Hexapoda</taxon>
        <taxon>Insecta</taxon>
        <taxon>Pterygota</taxon>
        <taxon>Neoptera</taxon>
        <taxon>Paraneoptera</taxon>
        <taxon>Hemiptera</taxon>
        <taxon>Sternorrhyncha</taxon>
        <taxon>Aphidomorpha</taxon>
        <taxon>Aphidoidea</taxon>
        <taxon>Aphididae</taxon>
        <taxon>Aphidini</taxon>
        <taxon>Schizaphis</taxon>
    </lineage>
</organism>
<dbReference type="EMBL" id="GGMR01008559">
    <property type="protein sequence ID" value="MBY21178.1"/>
    <property type="molecule type" value="Transcribed_RNA"/>
</dbReference>
<reference evidence="2" key="1">
    <citation type="submission" date="2018-04" db="EMBL/GenBank/DDBJ databases">
        <title>Transcriptome of Schizaphis graminum biotype I.</title>
        <authorList>
            <person name="Scully E.D."/>
            <person name="Geib S.M."/>
            <person name="Palmer N.A."/>
            <person name="Koch K."/>
            <person name="Bradshaw J."/>
            <person name="Heng-Moss T."/>
            <person name="Sarath G."/>
        </authorList>
    </citation>
    <scope>NUCLEOTIDE SEQUENCE</scope>
</reference>
<name>A0A2S2NW11_SCHGA</name>
<dbReference type="Pfam" id="PF21787">
    <property type="entry name" value="TNP-like_RNaseH_N"/>
    <property type="match status" value="1"/>
</dbReference>
<evidence type="ECO:0000259" key="1">
    <source>
        <dbReference type="Pfam" id="PF21787"/>
    </source>
</evidence>
<proteinExistence type="predicted"/>
<dbReference type="InterPro" id="IPR048365">
    <property type="entry name" value="TNP-like_RNaseH_N"/>
</dbReference>
<dbReference type="AlphaFoldDB" id="A0A2S2NW11"/>
<feature type="domain" description="Transposable element P transposase-like RNase H" evidence="1">
    <location>
        <begin position="2"/>
        <end position="98"/>
    </location>
</feature>